<evidence type="ECO:0000313" key="2">
    <source>
        <dbReference type="EMBL" id="TEY51287.1"/>
    </source>
</evidence>
<evidence type="ECO:0000256" key="1">
    <source>
        <dbReference type="SAM" id="MobiDB-lite"/>
    </source>
</evidence>
<dbReference type="AlphaFoldDB" id="A0A4Y8CVX2"/>
<reference evidence="2 3" key="1">
    <citation type="submission" date="2017-11" db="EMBL/GenBank/DDBJ databases">
        <title>Comparative genomics of Botrytis spp.</title>
        <authorList>
            <person name="Valero-Jimenez C.A."/>
            <person name="Tapia P."/>
            <person name="Veloso J."/>
            <person name="Silva-Moreno E."/>
            <person name="Staats M."/>
            <person name="Valdes J.H."/>
            <person name="Van Kan J.A.L."/>
        </authorList>
    </citation>
    <scope>NUCLEOTIDE SEQUENCE [LARGE SCALE GENOMIC DNA]</scope>
    <source>
        <strain evidence="2 3">MUCL2830</strain>
    </source>
</reference>
<dbReference type="EMBL" id="PHWZ01000267">
    <property type="protein sequence ID" value="TEY51287.1"/>
    <property type="molecule type" value="Genomic_DNA"/>
</dbReference>
<gene>
    <name evidence="2" type="ORF">BOTCAL_0268g00120</name>
</gene>
<feature type="compositionally biased region" description="Basic and acidic residues" evidence="1">
    <location>
        <begin position="1"/>
        <end position="10"/>
    </location>
</feature>
<name>A0A4Y8CVX2_9HELO</name>
<proteinExistence type="predicted"/>
<dbReference type="Proteomes" id="UP000297299">
    <property type="component" value="Unassembled WGS sequence"/>
</dbReference>
<organism evidence="2 3">
    <name type="scientific">Botryotinia calthae</name>
    <dbReference type="NCBI Taxonomy" id="38488"/>
    <lineage>
        <taxon>Eukaryota</taxon>
        <taxon>Fungi</taxon>
        <taxon>Dikarya</taxon>
        <taxon>Ascomycota</taxon>
        <taxon>Pezizomycotina</taxon>
        <taxon>Leotiomycetes</taxon>
        <taxon>Helotiales</taxon>
        <taxon>Sclerotiniaceae</taxon>
        <taxon>Botryotinia</taxon>
    </lineage>
</organism>
<feature type="region of interest" description="Disordered" evidence="1">
    <location>
        <begin position="1"/>
        <end position="23"/>
    </location>
</feature>
<evidence type="ECO:0000313" key="3">
    <source>
        <dbReference type="Proteomes" id="UP000297299"/>
    </source>
</evidence>
<keyword evidence="3" id="KW-1185">Reference proteome</keyword>
<protein>
    <submittedName>
        <fullName evidence="2">Uncharacterized protein</fullName>
    </submittedName>
</protein>
<accession>A0A4Y8CVX2</accession>
<sequence>MPGGDSRELETAGFQNPGQTHKSDRYLLLQVDKASKTKERWFCLEPGTFKGLGGQLSENRHGKFKEL</sequence>
<comment type="caution">
    <text evidence="2">The sequence shown here is derived from an EMBL/GenBank/DDBJ whole genome shotgun (WGS) entry which is preliminary data.</text>
</comment>